<dbReference type="SUPFAM" id="SSF53098">
    <property type="entry name" value="Ribonuclease H-like"/>
    <property type="match status" value="1"/>
</dbReference>
<reference evidence="2" key="1">
    <citation type="submission" date="2017-08" db="EMBL/GenBank/DDBJ databases">
        <title>A dynamic microbial community with high functional redundancy inhabits the cold, oxic subseafloor aquifer.</title>
        <authorList>
            <person name="Tully B.J."/>
            <person name="Wheat C.G."/>
            <person name="Glazer B.T."/>
            <person name="Huber J.A."/>
        </authorList>
    </citation>
    <scope>NUCLEOTIDE SEQUENCE [LARGE SCALE GENOMIC DNA]</scope>
</reference>
<dbReference type="GO" id="GO:0003676">
    <property type="term" value="F:nucleic acid binding"/>
    <property type="evidence" value="ECO:0007669"/>
    <property type="project" value="InterPro"/>
</dbReference>
<dbReference type="InterPro" id="IPR036397">
    <property type="entry name" value="RNaseH_sf"/>
</dbReference>
<comment type="caution">
    <text evidence="1">The sequence shown here is derived from an EMBL/GenBank/DDBJ whole genome shotgun (WGS) entry which is preliminary data.</text>
</comment>
<evidence type="ECO:0000313" key="2">
    <source>
        <dbReference type="Proteomes" id="UP000218113"/>
    </source>
</evidence>
<accession>A0A2A4T8N3</accession>
<protein>
    <submittedName>
        <fullName evidence="1">Uncharacterized protein</fullName>
    </submittedName>
</protein>
<organism evidence="1 2">
    <name type="scientific">SAR324 cluster bacterium</name>
    <dbReference type="NCBI Taxonomy" id="2024889"/>
    <lineage>
        <taxon>Bacteria</taxon>
        <taxon>Deltaproteobacteria</taxon>
        <taxon>SAR324 cluster</taxon>
    </lineage>
</organism>
<dbReference type="Proteomes" id="UP000218113">
    <property type="component" value="Unassembled WGS sequence"/>
</dbReference>
<name>A0A2A4T8N3_9DELT</name>
<gene>
    <name evidence="1" type="ORF">COB67_02675</name>
</gene>
<dbReference type="EMBL" id="NVSR01000008">
    <property type="protein sequence ID" value="PCI29996.1"/>
    <property type="molecule type" value="Genomic_DNA"/>
</dbReference>
<dbReference type="Gene3D" id="3.30.420.10">
    <property type="entry name" value="Ribonuclease H-like superfamily/Ribonuclease H"/>
    <property type="match status" value="1"/>
</dbReference>
<evidence type="ECO:0000313" key="1">
    <source>
        <dbReference type="EMBL" id="PCI29996.1"/>
    </source>
</evidence>
<sequence length="216" mass="24173">MKCIIYSDGSTNQKCSPVLGGWAYLIIGEKGAIAKFNSLKSWNLGEKEQYWSGEPIAIQEAANHAITIGYTDLTVITDSRNSINWIDRFKSGNTISENYRNIMQNLISKIDFKFCKVDSHKMRVLSASKTDHVLIEPNDVISLCNNIVLDGSNVKQNVLLNSVVDSLARIAVNNDELFEDFELSEDNCLSCSNKKLPILKAVNKQYAIYCLKKLLG</sequence>
<dbReference type="AlphaFoldDB" id="A0A2A4T8N3"/>
<proteinExistence type="predicted"/>
<dbReference type="InterPro" id="IPR012337">
    <property type="entry name" value="RNaseH-like_sf"/>
</dbReference>